<dbReference type="SUPFAM" id="SSF54001">
    <property type="entry name" value="Cysteine proteinases"/>
    <property type="match status" value="1"/>
</dbReference>
<evidence type="ECO:0000256" key="1">
    <source>
        <dbReference type="SAM" id="MobiDB-lite"/>
    </source>
</evidence>
<dbReference type="EMBL" id="CP137573">
    <property type="protein sequence ID" value="WOX24874.1"/>
    <property type="molecule type" value="Genomic_DNA"/>
</dbReference>
<dbReference type="InterPro" id="IPR038765">
    <property type="entry name" value="Papain-like_cys_pep_sf"/>
</dbReference>
<feature type="compositionally biased region" description="Low complexity" evidence="1">
    <location>
        <begin position="573"/>
        <end position="591"/>
    </location>
</feature>
<keyword evidence="2" id="KW-1133">Transmembrane helix</keyword>
<feature type="domain" description="Transglutaminase-like" evidence="3">
    <location>
        <begin position="482"/>
        <end position="552"/>
    </location>
</feature>
<feature type="region of interest" description="Disordered" evidence="1">
    <location>
        <begin position="546"/>
        <end position="605"/>
    </location>
</feature>
<name>A0ABZ0LZK8_9ACTN</name>
<feature type="transmembrane region" description="Helical" evidence="2">
    <location>
        <begin position="60"/>
        <end position="77"/>
    </location>
</feature>
<dbReference type="InterPro" id="IPR052901">
    <property type="entry name" value="Bact_TGase-like"/>
</dbReference>
<keyword evidence="2" id="KW-0812">Transmembrane</keyword>
<evidence type="ECO:0000313" key="4">
    <source>
        <dbReference type="EMBL" id="WOX24874.1"/>
    </source>
</evidence>
<feature type="transmembrane region" description="Helical" evidence="2">
    <location>
        <begin position="224"/>
        <end position="242"/>
    </location>
</feature>
<dbReference type="Proteomes" id="UP001301731">
    <property type="component" value="Chromosome"/>
</dbReference>
<reference evidence="4 5" key="1">
    <citation type="submission" date="2023-10" db="EMBL/GenBank/DDBJ databases">
        <title>The genome sequence of Streptomyces sp. HUAS YS2.</title>
        <authorList>
            <person name="Mo P."/>
        </authorList>
    </citation>
    <scope>NUCLEOTIDE SEQUENCE [LARGE SCALE GENOMIC DNA]</scope>
    <source>
        <strain evidence="4 5">HUAS YS2</strain>
    </source>
</reference>
<accession>A0ABZ0LZK8</accession>
<feature type="transmembrane region" description="Helical" evidence="2">
    <location>
        <begin position="89"/>
        <end position="108"/>
    </location>
</feature>
<sequence>MSGRARLTLCAYAATLMAAGALIPLVRPSSWILTAAFLLAVQSGVGALTRRVPLARPLTIAAQAVVTLLALTLVFVREQAVLGLLPGPQAFLGFATLFDAGVADVTRYASPAPATDGIRLMLVTGVLVIGLLVDTLAVTFRVAAPAGLPLLALYSVAAGLTGGGASRLWFLLAATGYLLLLLAEGRDRLSQWGRVFGGVQQPGRAGALESGGTASAPTRTGRRIGVAAMGLALVVPMALPALSGGLLGGAGQGEGQGNGRGGTISAVNPLVSLQDNLNQPEDREVLSYRTTTRDTSDMYLRLVALDQFDGTSWKSSVRKVQDVPRELPGPEGLGDAVDRTGVTANFVASPSYEQKWLPMPYPATRVEIGGRWRYEPAGRMLVGDDKQTTRGVRYTVSSLKVRPTARQLSDAPPAPNGLRREYTKVPAALPPEVATKAREITRGAGNPYEQAVALQDWFARDGGFRYDTEVASGTGVQAISRFLKQKEGFCVHFSFSMAAMARTLGIPARVAVGFTPGTPQPDGRITVGIRDAHAWPELYFEGVGWTRFEPTPTRGTTPAYTRSDVPTGESSGPAEPQESEAAVPSAAPSSSDGCTPQLRRQGECGTEDQAGAVAASDDGMPPLQMALIGLGVAVVLTLPFLPMLWRKRVRAGRLGSAGRAPEDVAARALAAWQEIVDTAWDYGITPDESLTLRRAAARIVRLGHLQGDPADAVHRVARSLEEVLYAPAPRPATAPADEVGVVRTGLAALATRPEHYRALLAPRSSVRVIWAVSARWAAFATRVSTRRDDLLDRWTAAGRRLLRPSRQRG</sequence>
<evidence type="ECO:0000259" key="3">
    <source>
        <dbReference type="SMART" id="SM00460"/>
    </source>
</evidence>
<feature type="transmembrane region" description="Helical" evidence="2">
    <location>
        <begin position="30"/>
        <end position="48"/>
    </location>
</feature>
<dbReference type="SMART" id="SM00460">
    <property type="entry name" value="TGc"/>
    <property type="match status" value="1"/>
</dbReference>
<keyword evidence="2" id="KW-0472">Membrane</keyword>
<evidence type="ECO:0000256" key="2">
    <source>
        <dbReference type="SAM" id="Phobius"/>
    </source>
</evidence>
<dbReference type="PANTHER" id="PTHR42736:SF1">
    <property type="entry name" value="PROTEIN-GLUTAMINE GAMMA-GLUTAMYLTRANSFERASE"/>
    <property type="match status" value="1"/>
</dbReference>
<gene>
    <name evidence="4" type="ORF">R2D22_27230</name>
</gene>
<protein>
    <submittedName>
        <fullName evidence="4">DUF3488 and transglutaminase-like domain-containing protein</fullName>
    </submittedName>
</protein>
<organism evidence="4 5">
    <name type="scientific">Streptomyces solicathayae</name>
    <dbReference type="NCBI Taxonomy" id="3081768"/>
    <lineage>
        <taxon>Bacteria</taxon>
        <taxon>Bacillati</taxon>
        <taxon>Actinomycetota</taxon>
        <taxon>Actinomycetes</taxon>
        <taxon>Kitasatosporales</taxon>
        <taxon>Streptomycetaceae</taxon>
        <taxon>Streptomyces</taxon>
    </lineage>
</organism>
<evidence type="ECO:0000313" key="5">
    <source>
        <dbReference type="Proteomes" id="UP001301731"/>
    </source>
</evidence>
<dbReference type="InterPro" id="IPR002931">
    <property type="entry name" value="Transglutaminase-like"/>
</dbReference>
<dbReference type="PANTHER" id="PTHR42736">
    <property type="entry name" value="PROTEIN-GLUTAMINE GAMMA-GLUTAMYLTRANSFERASE"/>
    <property type="match status" value="1"/>
</dbReference>
<proteinExistence type="predicted"/>
<feature type="transmembrane region" description="Helical" evidence="2">
    <location>
        <begin position="625"/>
        <end position="645"/>
    </location>
</feature>
<feature type="transmembrane region" description="Helical" evidence="2">
    <location>
        <begin position="164"/>
        <end position="183"/>
    </location>
</feature>
<dbReference type="Pfam" id="PF13559">
    <property type="entry name" value="DUF4129"/>
    <property type="match status" value="1"/>
</dbReference>
<dbReference type="Gene3D" id="3.10.620.30">
    <property type="match status" value="1"/>
</dbReference>
<dbReference type="Pfam" id="PF11992">
    <property type="entry name" value="TgpA_N"/>
    <property type="match status" value="1"/>
</dbReference>
<dbReference type="InterPro" id="IPR025403">
    <property type="entry name" value="TgpA-like_C"/>
</dbReference>
<keyword evidence="5" id="KW-1185">Reference proteome</keyword>
<feature type="transmembrane region" description="Helical" evidence="2">
    <location>
        <begin position="120"/>
        <end position="144"/>
    </location>
</feature>
<dbReference type="Pfam" id="PF01841">
    <property type="entry name" value="Transglut_core"/>
    <property type="match status" value="1"/>
</dbReference>
<dbReference type="InterPro" id="IPR021878">
    <property type="entry name" value="TgpA_N"/>
</dbReference>
<dbReference type="RefSeq" id="WP_318107320.1">
    <property type="nucleotide sequence ID" value="NZ_CP137573.1"/>
</dbReference>